<dbReference type="PANTHER" id="PTHR43432:SF3">
    <property type="entry name" value="SLR0285 PROTEIN"/>
    <property type="match status" value="1"/>
</dbReference>
<sequence length="148" mass="16296">MPARRRARARLDTIAALRAAGVPAGVLIAPVIPHAGDHPDAPDALVDARAVTVFPDTMRISPGARDWFLTQSARTLPPHLHHRLAADFATRRAMPPRYVQQVTAHIHARAAHHGLPRWEDYIGRLGRNRRTAGEPFGTRSTRSRVAPP</sequence>
<evidence type="ECO:0000256" key="2">
    <source>
        <dbReference type="ARBA" id="ARBA00023004"/>
    </source>
</evidence>
<evidence type="ECO:0000256" key="4">
    <source>
        <dbReference type="SAM" id="MobiDB-lite"/>
    </source>
</evidence>
<feature type="region of interest" description="Disordered" evidence="4">
    <location>
        <begin position="129"/>
        <end position="148"/>
    </location>
</feature>
<dbReference type="GO" id="GO:0046872">
    <property type="term" value="F:metal ion binding"/>
    <property type="evidence" value="ECO:0007669"/>
    <property type="project" value="UniProtKB-KW"/>
</dbReference>
<keyword evidence="1" id="KW-0479">Metal-binding</keyword>
<name>A0AAU2UZU5_9ACTN</name>
<accession>A0AAU2UZU5</accession>
<protein>
    <submittedName>
        <fullName evidence="5">Uncharacterized protein</fullName>
    </submittedName>
</protein>
<keyword evidence="2" id="KW-0408">Iron</keyword>
<dbReference type="AlphaFoldDB" id="A0AAU2UZU5"/>
<keyword evidence="3" id="KW-0411">Iron-sulfur</keyword>
<dbReference type="GO" id="GO:0051536">
    <property type="term" value="F:iron-sulfur cluster binding"/>
    <property type="evidence" value="ECO:0007669"/>
    <property type="project" value="UniProtKB-KW"/>
</dbReference>
<dbReference type="EMBL" id="CP108318">
    <property type="protein sequence ID" value="WTW60607.1"/>
    <property type="molecule type" value="Genomic_DNA"/>
</dbReference>
<dbReference type="InterPro" id="IPR040086">
    <property type="entry name" value="MJ0683-like"/>
</dbReference>
<proteinExistence type="predicted"/>
<dbReference type="PANTHER" id="PTHR43432">
    <property type="entry name" value="SLR0285 PROTEIN"/>
    <property type="match status" value="1"/>
</dbReference>
<organism evidence="5">
    <name type="scientific">Streptomyces sp. NBC_00003</name>
    <dbReference type="NCBI Taxonomy" id="2903608"/>
    <lineage>
        <taxon>Bacteria</taxon>
        <taxon>Bacillati</taxon>
        <taxon>Actinomycetota</taxon>
        <taxon>Actinomycetes</taxon>
        <taxon>Kitasatosporales</taxon>
        <taxon>Streptomycetaceae</taxon>
        <taxon>Streptomyces</taxon>
    </lineage>
</organism>
<evidence type="ECO:0000256" key="3">
    <source>
        <dbReference type="ARBA" id="ARBA00023014"/>
    </source>
</evidence>
<evidence type="ECO:0000256" key="1">
    <source>
        <dbReference type="ARBA" id="ARBA00022723"/>
    </source>
</evidence>
<reference evidence="5" key="1">
    <citation type="submission" date="2022-10" db="EMBL/GenBank/DDBJ databases">
        <title>The complete genomes of actinobacterial strains from the NBC collection.</title>
        <authorList>
            <person name="Joergensen T.S."/>
            <person name="Alvarez Arevalo M."/>
            <person name="Sterndorff E.B."/>
            <person name="Faurdal D."/>
            <person name="Vuksanovic O."/>
            <person name="Mourched A.-S."/>
            <person name="Charusanti P."/>
            <person name="Shaw S."/>
            <person name="Blin K."/>
            <person name="Weber T."/>
        </authorList>
    </citation>
    <scope>NUCLEOTIDE SEQUENCE</scope>
    <source>
        <strain evidence="5">NBC_00003</strain>
    </source>
</reference>
<evidence type="ECO:0000313" key="5">
    <source>
        <dbReference type="EMBL" id="WTW60607.1"/>
    </source>
</evidence>
<gene>
    <name evidence="5" type="ORF">OG549_08100</name>
</gene>